<dbReference type="SUPFAM" id="SSF53720">
    <property type="entry name" value="ALDH-like"/>
    <property type="match status" value="1"/>
</dbReference>
<dbReference type="CDD" id="cd07105">
    <property type="entry name" value="ALDH_SaliADH"/>
    <property type="match status" value="1"/>
</dbReference>
<protein>
    <submittedName>
        <fullName evidence="3">Vanillyl-alcohol oxidase</fullName>
    </submittedName>
</protein>
<comment type="caution">
    <text evidence="3">The sequence shown here is derived from an EMBL/GenBank/DDBJ whole genome shotgun (WGS) entry which is preliminary data.</text>
</comment>
<keyword evidence="4" id="KW-1185">Reference proteome</keyword>
<evidence type="ECO:0000259" key="2">
    <source>
        <dbReference type="Pfam" id="PF00171"/>
    </source>
</evidence>
<dbReference type="Proteomes" id="UP001055115">
    <property type="component" value="Unassembled WGS sequence"/>
</dbReference>
<dbReference type="Gene3D" id="3.40.605.10">
    <property type="entry name" value="Aldehyde Dehydrogenase, Chain A, domain 1"/>
    <property type="match status" value="1"/>
</dbReference>
<organism evidence="3 4">
    <name type="scientific">Colletotrichum spaethianum</name>
    <dbReference type="NCBI Taxonomy" id="700344"/>
    <lineage>
        <taxon>Eukaryota</taxon>
        <taxon>Fungi</taxon>
        <taxon>Dikarya</taxon>
        <taxon>Ascomycota</taxon>
        <taxon>Pezizomycotina</taxon>
        <taxon>Sordariomycetes</taxon>
        <taxon>Hypocreomycetidae</taxon>
        <taxon>Glomerellales</taxon>
        <taxon>Glomerellaceae</taxon>
        <taxon>Colletotrichum</taxon>
        <taxon>Colletotrichum spaethianum species complex</taxon>
    </lineage>
</organism>
<feature type="domain" description="Aldehyde dehydrogenase" evidence="2">
    <location>
        <begin position="24"/>
        <end position="479"/>
    </location>
</feature>
<dbReference type="InterPro" id="IPR016163">
    <property type="entry name" value="Ald_DH_C"/>
</dbReference>
<dbReference type="InterPro" id="IPR016161">
    <property type="entry name" value="Ald_DH/histidinol_DH"/>
</dbReference>
<gene>
    <name evidence="3" type="ORF">ColSpa_09921</name>
</gene>
<dbReference type="GeneID" id="73330723"/>
<evidence type="ECO:0000256" key="1">
    <source>
        <dbReference type="ARBA" id="ARBA00023002"/>
    </source>
</evidence>
<dbReference type="GO" id="GO:0009450">
    <property type="term" value="P:gamma-aminobutyric acid catabolic process"/>
    <property type="evidence" value="ECO:0007669"/>
    <property type="project" value="TreeGrafter"/>
</dbReference>
<accession>A0AA37UP10</accession>
<dbReference type="AlphaFoldDB" id="A0AA37UP10"/>
<dbReference type="RefSeq" id="XP_049132090.1">
    <property type="nucleotide sequence ID" value="XM_049276133.1"/>
</dbReference>
<dbReference type="EMBL" id="BQXU01000031">
    <property type="protein sequence ID" value="GKT49740.1"/>
    <property type="molecule type" value="Genomic_DNA"/>
</dbReference>
<reference evidence="3 4" key="1">
    <citation type="submission" date="2022-03" db="EMBL/GenBank/DDBJ databases">
        <title>Genome data of Colletotrichum spp.</title>
        <authorList>
            <person name="Utami Y.D."/>
            <person name="Hiruma K."/>
        </authorList>
    </citation>
    <scope>NUCLEOTIDE SEQUENCE [LARGE SCALE GENOMIC DNA]</scope>
    <source>
        <strain evidence="3 4">MAFF 239500</strain>
    </source>
</reference>
<dbReference type="PANTHER" id="PTHR43353">
    <property type="entry name" value="SUCCINATE-SEMIALDEHYDE DEHYDROGENASE, MITOCHONDRIAL"/>
    <property type="match status" value="1"/>
</dbReference>
<dbReference type="InterPro" id="IPR050740">
    <property type="entry name" value="Aldehyde_DH_Superfamily"/>
</dbReference>
<dbReference type="Gene3D" id="3.40.309.10">
    <property type="entry name" value="Aldehyde Dehydrogenase, Chain A, domain 2"/>
    <property type="match status" value="1"/>
</dbReference>
<evidence type="ECO:0000313" key="3">
    <source>
        <dbReference type="EMBL" id="GKT49740.1"/>
    </source>
</evidence>
<keyword evidence="1" id="KW-0560">Oxidoreductase</keyword>
<name>A0AA37UP10_9PEZI</name>
<dbReference type="GO" id="GO:0004777">
    <property type="term" value="F:succinate-semialdehyde dehydrogenase (NAD+) activity"/>
    <property type="evidence" value="ECO:0007669"/>
    <property type="project" value="TreeGrafter"/>
</dbReference>
<dbReference type="PANTHER" id="PTHR43353:SF6">
    <property type="entry name" value="CYTOPLASMIC ALDEHYDE DEHYDROGENASE (EUROFUNG)"/>
    <property type="match status" value="1"/>
</dbReference>
<dbReference type="Pfam" id="PF00171">
    <property type="entry name" value="Aldedh"/>
    <property type="match status" value="1"/>
</dbReference>
<sequence>MEVGSIAQGTIPIIINGKDVLTKTVFPKIGPIENKEIWTASAASEKDAVAAADAAQAAFPSWSKTKPSHRRDIFLRAAEVMERRRAELGEYMRQEVGANQRYQDFVLGLTIEGLKDTAGKIADACTGTVPDSIHDGMRAIVYKRPYGVILGIAPWNAAYHLGLRSVTFALAAGNTTVLKGSELIPKCYWAMVDIFREAGLPDGCLNLVLHRPEDASVVTNALIAHPAVKKINFTGSSRVGSIISAEAGRHLKPVLMELGGKSNALVLADADMEKAARHCAVGAFLNAGQICMSTERILVHSSIAKQFEIAFKYTVNEMFGSVEDTPMLINAHSVSRNRDFVEDALSKGASTLEVCEPGSDRDDVATRMRPVVLINVNPTMELYGGESFGPSVSIYTFETEDELIELANDTDYGLAASIYSENLRVAFQIADRLESGAVHINSMTVHDEFALPHGGVKKSGFGRFNGTKGIEEFLYCKSVTWMD</sequence>
<evidence type="ECO:0000313" key="4">
    <source>
        <dbReference type="Proteomes" id="UP001055115"/>
    </source>
</evidence>
<dbReference type="InterPro" id="IPR016162">
    <property type="entry name" value="Ald_DH_N"/>
</dbReference>
<dbReference type="InterPro" id="IPR015590">
    <property type="entry name" value="Aldehyde_DH_dom"/>
</dbReference>
<proteinExistence type="predicted"/>